<reference evidence="1" key="1">
    <citation type="journal article" date="2015" name="Nature">
        <title>Complex archaea that bridge the gap between prokaryotes and eukaryotes.</title>
        <authorList>
            <person name="Spang A."/>
            <person name="Saw J.H."/>
            <person name="Jorgensen S.L."/>
            <person name="Zaremba-Niedzwiedzka K."/>
            <person name="Martijn J."/>
            <person name="Lind A.E."/>
            <person name="van Eijk R."/>
            <person name="Schleper C."/>
            <person name="Guy L."/>
            <person name="Ettema T.J."/>
        </authorList>
    </citation>
    <scope>NUCLEOTIDE SEQUENCE</scope>
</reference>
<accession>A0A0F9PQA0</accession>
<proteinExistence type="predicted"/>
<name>A0A0F9PQA0_9ZZZZ</name>
<feature type="non-terminal residue" evidence="1">
    <location>
        <position position="1"/>
    </location>
</feature>
<sequence>KYEELAKIVKSLERRVTYLANQNGTLLGRINKIDALAEALGYKFITIDTGEMFVFGNQLKAIKKELLEDTND</sequence>
<gene>
    <name evidence="1" type="ORF">LCGC14_1189450</name>
</gene>
<evidence type="ECO:0000313" key="1">
    <source>
        <dbReference type="EMBL" id="KKM95327.1"/>
    </source>
</evidence>
<comment type="caution">
    <text evidence="1">The sequence shown here is derived from an EMBL/GenBank/DDBJ whole genome shotgun (WGS) entry which is preliminary data.</text>
</comment>
<dbReference type="EMBL" id="LAZR01006022">
    <property type="protein sequence ID" value="KKM95327.1"/>
    <property type="molecule type" value="Genomic_DNA"/>
</dbReference>
<dbReference type="AlphaFoldDB" id="A0A0F9PQA0"/>
<protein>
    <submittedName>
        <fullName evidence="1">Uncharacterized protein</fullName>
    </submittedName>
</protein>
<organism evidence="1">
    <name type="scientific">marine sediment metagenome</name>
    <dbReference type="NCBI Taxonomy" id="412755"/>
    <lineage>
        <taxon>unclassified sequences</taxon>
        <taxon>metagenomes</taxon>
        <taxon>ecological metagenomes</taxon>
    </lineage>
</organism>